<evidence type="ECO:0000259" key="4">
    <source>
        <dbReference type="Pfam" id="PF01103"/>
    </source>
</evidence>
<gene>
    <name evidence="6" type="primary">bamA_1</name>
    <name evidence="6" type="ORF">ENSA5_00230</name>
</gene>
<feature type="compositionally biased region" description="Low complexity" evidence="3">
    <location>
        <begin position="65"/>
        <end position="77"/>
    </location>
</feature>
<sequence>MIGLWALLLMPARSVAAPPEDEGAPAGELAEDLAPESSPETAPETAPESSPEAAPEAAPDPAPESSPETAPESSPETAPRPTPSPAPAAEADGAPSMLPDTGCDLRNPGDPLYPVAQALSLMRTSNLELRSCKQVAETGRGRRMIEATLRGSDQSLLLYRLERLAADGFEIFLTPLATHEVLMAARPAVSGGGVYYVDVQQVSLYGTFVAGDDRNRVETIIGLRQGDFYPFEYAARLAELGYRAEFYPVAKGEVVIEVRPGRSIRRVRIRGHLPLAKRDILRQLSIDAQPGALARGQCVEPKRLREGDPPPICDGLDVACLEWERDELSRLDQFMFDSGFFDGSSQLALVCGRAGDEADLYVFLDKGKPYKVDRRRVTVRDLDAEQAEAEGLGDGEPLEDRDLRWIRRQFVPKVLGVFRTRITREFMDRAKQRVISAYADPNAGLGRFWRSEATTPHPEIEIDVSYDELDAETSFDNHNIPIEVSVARGPAVQTEFKLAQASKQRRIRSSGLRFSDGQLRNQIQLFNRREPASASAAQREAANIRAFYQSRGYLFARIEGRHLDFKSMDKLRFEIAEGPKVEIAEISITRPARLNTDVARRIERAWNGERNLRKGRKFSETDALTDIQTVLAAYNAEGYLCADVYIHLAFWPDALDDPTASDPSAPGSSAAPAKVRATLRTQDLLDSGGEAKWIEQFDAAGLAGVLTAERAKIWVRVQVDPGPRLVTAASEDVRFLEQPIPFSRKIEDPLEREPTPEARELAAEIIERSPLRRRDQTEAGLVPITPNLDRDVQRSIVDQYRNSGYPISDAELTWRYTSPGGVALTADTSRNLPDTRFGICLNRASEKQVEVEPIVNLYEGKAGEFGEILFRGNFKTREWVLRRELEFKTGQPYEQRLVDASAASIEASGVANSVVISPYPVNCRFEEPGVCQVHQVVSFEEAKDIAASIDFGFGIATLNPFYLFVNPSFPNIAGTGWDLSLEGRYGFNLQQALEDSAVCAGQECYERLAAATLSRPHLFGSQYDLDINGRIQQRVTPARGKILSVVGSLRLSRRFREWTFYAGYLFQLANVSKDIVKPLAGTNDSWINRGGGVVSDLTGLVDTGFVLTRVDNAFNPHDGFIATMDVKLASPWLGGGDWWARLDLSWQHFIPLPIPGTQDRISFLYSLRYGHLIPFTGPGARTSTVPDVWRYYGGGTADLGLRGILPETMLVDVEEVELPYGGVVYRPRAQGGHIRAIGTLALQVTSVPDIFGGALAHSIFYDFGVLTQSWSGLNLARDFRHSVGTNFLKLDIGIVTMAIGYAILLPGRYNVGPTDDANGRFIFDVGVTF</sequence>
<dbReference type="Pfam" id="PF01103">
    <property type="entry name" value="Omp85"/>
    <property type="match status" value="1"/>
</dbReference>
<keyword evidence="7" id="KW-1185">Reference proteome</keyword>
<feature type="region of interest" description="Disordered" evidence="3">
    <location>
        <begin position="17"/>
        <end position="109"/>
    </location>
</feature>
<feature type="compositionally biased region" description="Low complexity" evidence="3">
    <location>
        <begin position="35"/>
        <end position="57"/>
    </location>
</feature>
<comment type="caution">
    <text evidence="6">The sequence shown here is derived from an EMBL/GenBank/DDBJ whole genome shotgun (WGS) entry which is preliminary data.</text>
</comment>
<accession>A0A2S9YLC8</accession>
<dbReference type="Proteomes" id="UP000237968">
    <property type="component" value="Unassembled WGS sequence"/>
</dbReference>
<protein>
    <submittedName>
        <fullName evidence="6">Outer membrane protein assembly factor BamA</fullName>
    </submittedName>
</protein>
<dbReference type="InterPro" id="IPR010827">
    <property type="entry name" value="BamA/TamA_POTRA"/>
</dbReference>
<evidence type="ECO:0000256" key="3">
    <source>
        <dbReference type="SAM" id="MobiDB-lite"/>
    </source>
</evidence>
<evidence type="ECO:0000313" key="6">
    <source>
        <dbReference type="EMBL" id="PRQ05911.1"/>
    </source>
</evidence>
<name>A0A2S9YLC8_9BACT</name>
<dbReference type="RefSeq" id="WP_181197083.1">
    <property type="nucleotide sequence ID" value="NZ_PVNK01000001.1"/>
</dbReference>
<feature type="domain" description="Bacterial surface antigen (D15)" evidence="4">
    <location>
        <begin position="971"/>
        <end position="1329"/>
    </location>
</feature>
<keyword evidence="2" id="KW-0472">Membrane</keyword>
<evidence type="ECO:0000313" key="7">
    <source>
        <dbReference type="Proteomes" id="UP000237968"/>
    </source>
</evidence>
<dbReference type="Pfam" id="PF07244">
    <property type="entry name" value="POTRA"/>
    <property type="match status" value="1"/>
</dbReference>
<evidence type="ECO:0000256" key="2">
    <source>
        <dbReference type="ARBA" id="ARBA00023136"/>
    </source>
</evidence>
<organism evidence="6 7">
    <name type="scientific">Enhygromyxa salina</name>
    <dbReference type="NCBI Taxonomy" id="215803"/>
    <lineage>
        <taxon>Bacteria</taxon>
        <taxon>Pseudomonadati</taxon>
        <taxon>Myxococcota</taxon>
        <taxon>Polyangia</taxon>
        <taxon>Nannocystales</taxon>
        <taxon>Nannocystaceae</taxon>
        <taxon>Enhygromyxa</taxon>
    </lineage>
</organism>
<proteinExistence type="predicted"/>
<comment type="subcellular location">
    <subcellularLocation>
        <location evidence="1">Membrane</location>
    </subcellularLocation>
</comment>
<dbReference type="GO" id="GO:0019867">
    <property type="term" value="C:outer membrane"/>
    <property type="evidence" value="ECO:0007669"/>
    <property type="project" value="InterPro"/>
</dbReference>
<reference evidence="6 7" key="1">
    <citation type="submission" date="2018-03" db="EMBL/GenBank/DDBJ databases">
        <title>Draft Genome Sequences of the Obligatory Marine Myxobacteria Enhygromyxa salina SWB005.</title>
        <authorList>
            <person name="Poehlein A."/>
            <person name="Moghaddam J.A."/>
            <person name="Harms H."/>
            <person name="Alanjari M."/>
            <person name="Koenig G.M."/>
            <person name="Daniel R."/>
            <person name="Schaeberle T.F."/>
        </authorList>
    </citation>
    <scope>NUCLEOTIDE SEQUENCE [LARGE SCALE GENOMIC DNA]</scope>
    <source>
        <strain evidence="6 7">SWB005</strain>
    </source>
</reference>
<dbReference type="EMBL" id="PVNK01000001">
    <property type="protein sequence ID" value="PRQ05911.1"/>
    <property type="molecule type" value="Genomic_DNA"/>
</dbReference>
<feature type="compositionally biased region" description="Acidic residues" evidence="3">
    <location>
        <begin position="19"/>
        <end position="34"/>
    </location>
</feature>
<evidence type="ECO:0000259" key="5">
    <source>
        <dbReference type="Pfam" id="PF07244"/>
    </source>
</evidence>
<feature type="domain" description="POTRA" evidence="5">
    <location>
        <begin position="865"/>
        <end position="918"/>
    </location>
</feature>
<evidence type="ECO:0000256" key="1">
    <source>
        <dbReference type="ARBA" id="ARBA00004370"/>
    </source>
</evidence>
<dbReference type="Gene3D" id="2.40.160.50">
    <property type="entry name" value="membrane protein fhac: a member of the omp85/tpsb transporter family"/>
    <property type="match status" value="1"/>
</dbReference>
<dbReference type="Gene3D" id="3.10.20.310">
    <property type="entry name" value="membrane protein fhac"/>
    <property type="match status" value="2"/>
</dbReference>
<dbReference type="InterPro" id="IPR000184">
    <property type="entry name" value="Bac_surfAg_D15"/>
</dbReference>